<dbReference type="Proteomes" id="UP000033651">
    <property type="component" value="Unassembled WGS sequence"/>
</dbReference>
<sequence length="243" mass="25033">MSQPNRITLVTGANKGIGLEVARQLGKAGHRILLGARDAGRGQAAADTLRGEGIDVRFVPLDLGDTASLARAAADIEANEGRIDVLINNAGVALEGDGNATTANLDAVRRIFDTNYFGTVAATQALLPLVKKAGDGRVINVSSRLGSITLNADPGWDYAAVKLVGYNASKAALNMFSVILADELKDTGITVHVACPGYTATDLNGNSGPQTVEEGAEEIVRLATAANPAPTGSFTGKEGPAPW</sequence>
<dbReference type="InterPro" id="IPR002347">
    <property type="entry name" value="SDR_fam"/>
</dbReference>
<dbReference type="Pfam" id="PF00106">
    <property type="entry name" value="adh_short"/>
    <property type="match status" value="1"/>
</dbReference>
<dbReference type="CDD" id="cd05324">
    <property type="entry name" value="carb_red_PTCR-like_SDR_c"/>
    <property type="match status" value="1"/>
</dbReference>
<protein>
    <submittedName>
        <fullName evidence="5">Short-chain dehydrogenase</fullName>
    </submittedName>
</protein>
<dbReference type="AlphaFoldDB" id="A0A0F3L152"/>
<dbReference type="PRINTS" id="PR00081">
    <property type="entry name" value="GDHRDH"/>
</dbReference>
<dbReference type="Gene3D" id="3.40.50.720">
    <property type="entry name" value="NAD(P)-binding Rossmann-like Domain"/>
    <property type="match status" value="1"/>
</dbReference>
<organism evidence="5 6">
    <name type="scientific">Luteibacter yeojuensis</name>
    <dbReference type="NCBI Taxonomy" id="345309"/>
    <lineage>
        <taxon>Bacteria</taxon>
        <taxon>Pseudomonadati</taxon>
        <taxon>Pseudomonadota</taxon>
        <taxon>Gammaproteobacteria</taxon>
        <taxon>Lysobacterales</taxon>
        <taxon>Rhodanobacteraceae</taxon>
        <taxon>Luteibacter</taxon>
    </lineage>
</organism>
<dbReference type="InterPro" id="IPR036291">
    <property type="entry name" value="NAD(P)-bd_dom_sf"/>
</dbReference>
<dbReference type="PATRIC" id="fig|345309.4.peg.1323"/>
<dbReference type="PANTHER" id="PTHR43490:SF99">
    <property type="entry name" value="SHORT-CHAIN DEHYDROGENASE_REDUCTASE"/>
    <property type="match status" value="1"/>
</dbReference>
<proteinExistence type="inferred from homology"/>
<accession>A0A0F3L152</accession>
<evidence type="ECO:0000256" key="1">
    <source>
        <dbReference type="ARBA" id="ARBA00006484"/>
    </source>
</evidence>
<dbReference type="InterPro" id="IPR020904">
    <property type="entry name" value="Sc_DH/Rdtase_CS"/>
</dbReference>
<keyword evidence="2" id="KW-0521">NADP</keyword>
<dbReference type="InterPro" id="IPR045313">
    <property type="entry name" value="CBR1-like"/>
</dbReference>
<keyword evidence="6" id="KW-1185">Reference proteome</keyword>
<comment type="caution">
    <text evidence="5">The sequence shown here is derived from an EMBL/GenBank/DDBJ whole genome shotgun (WGS) entry which is preliminary data.</text>
</comment>
<evidence type="ECO:0000313" key="5">
    <source>
        <dbReference type="EMBL" id="KJV37198.1"/>
    </source>
</evidence>
<comment type="similarity">
    <text evidence="1 4">Belongs to the short-chain dehydrogenases/reductases (SDR) family.</text>
</comment>
<keyword evidence="3" id="KW-0560">Oxidoreductase</keyword>
<reference evidence="5 6" key="1">
    <citation type="submission" date="2015-03" db="EMBL/GenBank/DDBJ databases">
        <title>Draft genome sequence of Luteibacter yeojuensis strain SU11.</title>
        <authorList>
            <person name="Sulaiman J."/>
            <person name="Priya K."/>
            <person name="Chan K.-G."/>
        </authorList>
    </citation>
    <scope>NUCLEOTIDE SEQUENCE [LARGE SCALE GENOMIC DNA]</scope>
    <source>
        <strain evidence="5 6">SU11</strain>
    </source>
</reference>
<gene>
    <name evidence="5" type="ORF">VI08_01350</name>
</gene>
<name>A0A0F3L152_9GAMM</name>
<evidence type="ECO:0000256" key="2">
    <source>
        <dbReference type="ARBA" id="ARBA00022857"/>
    </source>
</evidence>
<evidence type="ECO:0000256" key="3">
    <source>
        <dbReference type="ARBA" id="ARBA00023002"/>
    </source>
</evidence>
<dbReference type="OrthoDB" id="5786478at2"/>
<evidence type="ECO:0000256" key="4">
    <source>
        <dbReference type="RuleBase" id="RU000363"/>
    </source>
</evidence>
<dbReference type="GO" id="GO:0016616">
    <property type="term" value="F:oxidoreductase activity, acting on the CH-OH group of donors, NAD or NADP as acceptor"/>
    <property type="evidence" value="ECO:0007669"/>
    <property type="project" value="InterPro"/>
</dbReference>
<dbReference type="PANTHER" id="PTHR43490">
    <property type="entry name" value="(+)-NEOMENTHOL DEHYDROGENASE"/>
    <property type="match status" value="1"/>
</dbReference>
<dbReference type="PRINTS" id="PR00080">
    <property type="entry name" value="SDRFAMILY"/>
</dbReference>
<dbReference type="PROSITE" id="PS00061">
    <property type="entry name" value="ADH_SHORT"/>
    <property type="match status" value="1"/>
</dbReference>
<dbReference type="EMBL" id="JZRB01000002">
    <property type="protein sequence ID" value="KJV37198.1"/>
    <property type="molecule type" value="Genomic_DNA"/>
</dbReference>
<dbReference type="RefSeq" id="WP_045827735.1">
    <property type="nucleotide sequence ID" value="NZ_JZRB01000002.1"/>
</dbReference>
<dbReference type="SUPFAM" id="SSF51735">
    <property type="entry name" value="NAD(P)-binding Rossmann-fold domains"/>
    <property type="match status" value="1"/>
</dbReference>
<evidence type="ECO:0000313" key="6">
    <source>
        <dbReference type="Proteomes" id="UP000033651"/>
    </source>
</evidence>